<dbReference type="InterPro" id="IPR024181">
    <property type="entry name" value="Chemotax_regulator_CheV"/>
</dbReference>
<dbReference type="Gene3D" id="2.30.30.40">
    <property type="entry name" value="SH3 Domains"/>
    <property type="match status" value="1"/>
</dbReference>
<accession>A0A380XJ17</accession>
<dbReference type="PANTHER" id="PTHR47233">
    <property type="entry name" value="CHEMOTAXIS PROTEIN CHEV"/>
    <property type="match status" value="1"/>
</dbReference>
<dbReference type="Gene3D" id="2.40.50.180">
    <property type="entry name" value="CheA-289, Domain 4"/>
    <property type="match status" value="1"/>
</dbReference>
<dbReference type="SMART" id="SM00260">
    <property type="entry name" value="CheW"/>
    <property type="match status" value="1"/>
</dbReference>
<keyword evidence="2" id="KW-0808">Transferase</keyword>
<reference evidence="2 3" key="1">
    <citation type="journal article" date="2020" name="G3 (Bethesda)">
        <title>Whole Genome Sequencing and Comparative Genomics of Two Nematicidal Bacillus Strains Reveals a Wide Range of Possible Virulence Factors.</title>
        <authorList>
            <person name="Susic N."/>
            <person name="Janezic S."/>
            <person name="Rupnik M."/>
            <person name="Geric Stare B."/>
        </authorList>
    </citation>
    <scope>NUCLEOTIDE SEQUENCE [LARGE SCALE GENOMIC DNA]</scope>
    <source>
        <strain evidence="2 3">I-1582</strain>
    </source>
</reference>
<dbReference type="InterPro" id="IPR001789">
    <property type="entry name" value="Sig_transdc_resp-reg_receiver"/>
</dbReference>
<dbReference type="InterPro" id="IPR002545">
    <property type="entry name" value="CheW-lke_dom"/>
</dbReference>
<sequence length="333" mass="37849">MACTLPEESQFEAPNLDIEFSYRQMKKEGRKKVDQKKGILLESGTNELEIVEFSIGRNKFGINVIKVKEIINPVQVTPIPHSHRNIEGIIELRGEVLPVVDVASSLNMAPSETPQQDKFIVTEFNQQKIVFHVHNVSKIHRISWNQIEKPSEMYQGQESQIIGIIKLGEEMVLLLDFEKMVTEINPDSGISIQKVQKLGKRERSDKKLIIAEDSPLLRKLLNDTLNEAGFSRVEFFENGYEAYKYLHSLAESGRNVTDEVQLIITDIEMPQMDGHHLTKKVKDHPMLAEIPVIIFSSLITEDLRHKGQMVGADVQVSKPEIAELVLLIDQHAL</sequence>
<comment type="caution">
    <text evidence="2">The sequence shown here is derived from an EMBL/GenBank/DDBJ whole genome shotgun (WGS) entry which is preliminary data.</text>
</comment>
<dbReference type="Gene3D" id="3.40.50.2300">
    <property type="match status" value="1"/>
</dbReference>
<gene>
    <name evidence="2" type="ORF">KIS1582_1873</name>
</gene>
<dbReference type="Pfam" id="PF00072">
    <property type="entry name" value="Response_reg"/>
    <property type="match status" value="1"/>
</dbReference>
<dbReference type="InterPro" id="IPR011006">
    <property type="entry name" value="CheY-like_superfamily"/>
</dbReference>
<dbReference type="PIRSF" id="PIRSF002867">
    <property type="entry name" value="CheV"/>
    <property type="match status" value="1"/>
</dbReference>
<dbReference type="SMART" id="SM00448">
    <property type="entry name" value="REC"/>
    <property type="match status" value="1"/>
</dbReference>
<dbReference type="Pfam" id="PF01584">
    <property type="entry name" value="CheW"/>
    <property type="match status" value="1"/>
</dbReference>
<dbReference type="PANTHER" id="PTHR47233:SF3">
    <property type="entry name" value="CHEMOTAXIS PROTEIN CHEV"/>
    <property type="match status" value="1"/>
</dbReference>
<dbReference type="GO" id="GO:0016740">
    <property type="term" value="F:transferase activity"/>
    <property type="evidence" value="ECO:0007669"/>
    <property type="project" value="UniProtKB-KW"/>
</dbReference>
<dbReference type="EMBL" id="VDEM01000016">
    <property type="protein sequence ID" value="KAF0824357.1"/>
    <property type="molecule type" value="Genomic_DNA"/>
</dbReference>
<dbReference type="GO" id="GO:0006935">
    <property type="term" value="P:chemotaxis"/>
    <property type="evidence" value="ECO:0007669"/>
    <property type="project" value="InterPro"/>
</dbReference>
<dbReference type="GO" id="GO:0000160">
    <property type="term" value="P:phosphorelay signal transduction system"/>
    <property type="evidence" value="ECO:0007669"/>
    <property type="project" value="InterPro"/>
</dbReference>
<evidence type="ECO:0000313" key="3">
    <source>
        <dbReference type="Proteomes" id="UP000465778"/>
    </source>
</evidence>
<dbReference type="PROSITE" id="PS50110">
    <property type="entry name" value="RESPONSE_REGULATORY"/>
    <property type="match status" value="1"/>
</dbReference>
<organism evidence="2 3">
    <name type="scientific">Cytobacillus firmus</name>
    <name type="common">Bacillus firmus</name>
    <dbReference type="NCBI Taxonomy" id="1399"/>
    <lineage>
        <taxon>Bacteria</taxon>
        <taxon>Bacillati</taxon>
        <taxon>Bacillota</taxon>
        <taxon>Bacilli</taxon>
        <taxon>Bacillales</taxon>
        <taxon>Bacillaceae</taxon>
        <taxon>Cytobacillus</taxon>
    </lineage>
</organism>
<evidence type="ECO:0000313" key="2">
    <source>
        <dbReference type="EMBL" id="KAF0824357.1"/>
    </source>
</evidence>
<dbReference type="AlphaFoldDB" id="A0A380XJ17"/>
<evidence type="ECO:0000256" key="1">
    <source>
        <dbReference type="PROSITE-ProRule" id="PRU00169"/>
    </source>
</evidence>
<dbReference type="EC" id="2.7.3.-" evidence="2"/>
<dbReference type="SUPFAM" id="SSF50341">
    <property type="entry name" value="CheW-like"/>
    <property type="match status" value="1"/>
</dbReference>
<dbReference type="InterPro" id="IPR036061">
    <property type="entry name" value="CheW-like_dom_sf"/>
</dbReference>
<proteinExistence type="predicted"/>
<name>A0A380XJ17_CYTFI</name>
<dbReference type="SUPFAM" id="SSF52172">
    <property type="entry name" value="CheY-like"/>
    <property type="match status" value="1"/>
</dbReference>
<dbReference type="Proteomes" id="UP000465778">
    <property type="component" value="Unassembled WGS sequence"/>
</dbReference>
<dbReference type="PROSITE" id="PS50851">
    <property type="entry name" value="CHEW"/>
    <property type="match status" value="1"/>
</dbReference>
<protein>
    <submittedName>
        <fullName evidence="2">Chemotaxis protein CheV</fullName>
        <ecNumber evidence="2">2.7.3.-</ecNumber>
    </submittedName>
</protein>
<keyword evidence="1" id="KW-0597">Phosphoprotein</keyword>
<feature type="modified residue" description="4-aspartylphosphate" evidence="1">
    <location>
        <position position="266"/>
    </location>
</feature>